<protein>
    <submittedName>
        <fullName evidence="4">Prepilin peptidase CpaA</fullName>
    </submittedName>
</protein>
<sequence>MLLPALPPQPIPLCVSVLAIAAASTDLAARRIPNPLIVLGLAAALAVRLWLEGTLLGAGHWLAGALTGFALLIPLYFMRGTSAGDVKLLMAIGAWVGPAMVVEITLAAFVVGGIWSIAFIARGGHTAQVLANLRRMIPGLSRAAYANASASDSKRASVGSMPYGVAIAAGTIGMLFAAV</sequence>
<feature type="domain" description="Prepilin type IV endopeptidase peptidase" evidence="3">
    <location>
        <begin position="15"/>
        <end position="117"/>
    </location>
</feature>
<dbReference type="InterPro" id="IPR000045">
    <property type="entry name" value="Prepilin_IV_endopep_pep"/>
</dbReference>
<feature type="transmembrane region" description="Helical" evidence="2">
    <location>
        <begin position="32"/>
        <end position="51"/>
    </location>
</feature>
<evidence type="ECO:0000256" key="2">
    <source>
        <dbReference type="SAM" id="Phobius"/>
    </source>
</evidence>
<keyword evidence="5" id="KW-1185">Reference proteome</keyword>
<dbReference type="EMBL" id="FXAH01000002">
    <property type="protein sequence ID" value="SMF04498.1"/>
    <property type="molecule type" value="Genomic_DNA"/>
</dbReference>
<dbReference type="OrthoDB" id="5508079at2"/>
<accession>A0A1X7CWM5</accession>
<proteinExistence type="inferred from homology"/>
<name>A0A1X7CWM5_TRICW</name>
<gene>
    <name evidence="4" type="ORF">SAMN06295900_10285</name>
</gene>
<dbReference type="GO" id="GO:0004190">
    <property type="term" value="F:aspartic-type endopeptidase activity"/>
    <property type="evidence" value="ECO:0007669"/>
    <property type="project" value="InterPro"/>
</dbReference>
<keyword evidence="2" id="KW-0472">Membrane</keyword>
<dbReference type="RefSeq" id="WP_102622882.1">
    <property type="nucleotide sequence ID" value="NZ_BSQD01000002.1"/>
</dbReference>
<dbReference type="GeneID" id="95552591"/>
<evidence type="ECO:0000313" key="5">
    <source>
        <dbReference type="Proteomes" id="UP000192911"/>
    </source>
</evidence>
<evidence type="ECO:0000259" key="3">
    <source>
        <dbReference type="Pfam" id="PF01478"/>
    </source>
</evidence>
<organism evidence="4 5">
    <name type="scientific">Trinickia caryophylli</name>
    <name type="common">Paraburkholderia caryophylli</name>
    <dbReference type="NCBI Taxonomy" id="28094"/>
    <lineage>
        <taxon>Bacteria</taxon>
        <taxon>Pseudomonadati</taxon>
        <taxon>Pseudomonadota</taxon>
        <taxon>Betaproteobacteria</taxon>
        <taxon>Burkholderiales</taxon>
        <taxon>Burkholderiaceae</taxon>
        <taxon>Trinickia</taxon>
    </lineage>
</organism>
<dbReference type="Proteomes" id="UP000192911">
    <property type="component" value="Unassembled WGS sequence"/>
</dbReference>
<dbReference type="Pfam" id="PF01478">
    <property type="entry name" value="Peptidase_A24"/>
    <property type="match status" value="1"/>
</dbReference>
<comment type="similarity">
    <text evidence="1">Belongs to the peptidase A24 family.</text>
</comment>
<dbReference type="STRING" id="28094.SAMN06295900_10285"/>
<dbReference type="InterPro" id="IPR050882">
    <property type="entry name" value="Prepilin_peptidase/N-MTase"/>
</dbReference>
<keyword evidence="2" id="KW-0812">Transmembrane</keyword>
<dbReference type="AlphaFoldDB" id="A0A1X7CWM5"/>
<keyword evidence="2" id="KW-1133">Transmembrane helix</keyword>
<feature type="transmembrane region" description="Helical" evidence="2">
    <location>
        <begin position="161"/>
        <end position="178"/>
    </location>
</feature>
<evidence type="ECO:0000313" key="4">
    <source>
        <dbReference type="EMBL" id="SMF04498.1"/>
    </source>
</evidence>
<evidence type="ECO:0000256" key="1">
    <source>
        <dbReference type="ARBA" id="ARBA00005801"/>
    </source>
</evidence>
<feature type="transmembrane region" description="Helical" evidence="2">
    <location>
        <begin position="57"/>
        <end position="76"/>
    </location>
</feature>
<dbReference type="PANTHER" id="PTHR30487">
    <property type="entry name" value="TYPE 4 PREPILIN-LIKE PROTEINS LEADER PEPTIDE-PROCESSING ENZYME"/>
    <property type="match status" value="1"/>
</dbReference>
<feature type="transmembrane region" description="Helical" evidence="2">
    <location>
        <begin position="88"/>
        <end position="121"/>
    </location>
</feature>
<dbReference type="PANTHER" id="PTHR30487:SF0">
    <property type="entry name" value="PREPILIN LEADER PEPTIDASE_N-METHYLTRANSFERASE-RELATED"/>
    <property type="match status" value="1"/>
</dbReference>
<reference evidence="5" key="1">
    <citation type="submission" date="2017-04" db="EMBL/GenBank/DDBJ databases">
        <authorList>
            <person name="Varghese N."/>
            <person name="Submissions S."/>
        </authorList>
    </citation>
    <scope>NUCLEOTIDE SEQUENCE [LARGE SCALE GENOMIC DNA]</scope>
    <source>
        <strain evidence="5">Ballard 720</strain>
    </source>
</reference>
<dbReference type="Gene3D" id="1.20.120.1220">
    <property type="match status" value="1"/>
</dbReference>
<dbReference type="GO" id="GO:0006465">
    <property type="term" value="P:signal peptide processing"/>
    <property type="evidence" value="ECO:0007669"/>
    <property type="project" value="TreeGrafter"/>
</dbReference>
<dbReference type="GO" id="GO:0005886">
    <property type="term" value="C:plasma membrane"/>
    <property type="evidence" value="ECO:0007669"/>
    <property type="project" value="TreeGrafter"/>
</dbReference>